<evidence type="ECO:0000256" key="6">
    <source>
        <dbReference type="ARBA" id="ARBA00023033"/>
    </source>
</evidence>
<evidence type="ECO:0000256" key="8">
    <source>
        <dbReference type="RuleBase" id="RU000461"/>
    </source>
</evidence>
<dbReference type="PANTHER" id="PTHR24286:SF384">
    <property type="entry name" value="P450, PUTATIVE (EUROFUNG)-RELATED"/>
    <property type="match status" value="1"/>
</dbReference>
<evidence type="ECO:0000256" key="5">
    <source>
        <dbReference type="ARBA" id="ARBA00023004"/>
    </source>
</evidence>
<comment type="similarity">
    <text evidence="1 8">Belongs to the cytochrome P450 family.</text>
</comment>
<proteinExistence type="inferred from homology"/>
<dbReference type="InterPro" id="IPR002403">
    <property type="entry name" value="Cyt_P450_E_grp-IV"/>
</dbReference>
<dbReference type="InterPro" id="IPR001128">
    <property type="entry name" value="Cyt_P450"/>
</dbReference>
<gene>
    <name evidence="10" type="ORF">KP79_PYT17045</name>
</gene>
<protein>
    <submittedName>
        <fullName evidence="10">Cytochrome P450 26A1</fullName>
    </submittedName>
</protein>
<feature type="binding site" description="axial binding residue" evidence="7">
    <location>
        <position position="444"/>
    </location>
    <ligand>
        <name>heme</name>
        <dbReference type="ChEBI" id="CHEBI:30413"/>
    </ligand>
    <ligandPart>
        <name>Fe</name>
        <dbReference type="ChEBI" id="CHEBI:18248"/>
    </ligandPart>
</feature>
<evidence type="ECO:0000256" key="2">
    <source>
        <dbReference type="ARBA" id="ARBA00022617"/>
    </source>
</evidence>
<evidence type="ECO:0000256" key="1">
    <source>
        <dbReference type="ARBA" id="ARBA00010617"/>
    </source>
</evidence>
<keyword evidence="4 8" id="KW-0560">Oxidoreductase</keyword>
<dbReference type="GO" id="GO:0016125">
    <property type="term" value="P:sterol metabolic process"/>
    <property type="evidence" value="ECO:0007669"/>
    <property type="project" value="TreeGrafter"/>
</dbReference>
<keyword evidence="6 8" id="KW-0503">Monooxygenase</keyword>
<dbReference type="SUPFAM" id="SSF48264">
    <property type="entry name" value="Cytochrome P450"/>
    <property type="match status" value="1"/>
</dbReference>
<dbReference type="GO" id="GO:0004497">
    <property type="term" value="F:monooxygenase activity"/>
    <property type="evidence" value="ECO:0007669"/>
    <property type="project" value="UniProtKB-KW"/>
</dbReference>
<evidence type="ECO:0000256" key="9">
    <source>
        <dbReference type="SAM" id="Phobius"/>
    </source>
</evidence>
<dbReference type="AlphaFoldDB" id="A0A210R299"/>
<name>A0A210R299_MIZYE</name>
<evidence type="ECO:0000256" key="3">
    <source>
        <dbReference type="ARBA" id="ARBA00022723"/>
    </source>
</evidence>
<dbReference type="STRING" id="6573.A0A210R299"/>
<accession>A0A210R299</accession>
<dbReference type="EMBL" id="NEDP02000770">
    <property type="protein sequence ID" value="OWF55062.1"/>
    <property type="molecule type" value="Genomic_DNA"/>
</dbReference>
<evidence type="ECO:0000256" key="4">
    <source>
        <dbReference type="ARBA" id="ARBA00023002"/>
    </source>
</evidence>
<dbReference type="GO" id="GO:0016705">
    <property type="term" value="F:oxidoreductase activity, acting on paired donors, with incorporation or reduction of molecular oxygen"/>
    <property type="evidence" value="ECO:0007669"/>
    <property type="project" value="InterPro"/>
</dbReference>
<dbReference type="OrthoDB" id="1372046at2759"/>
<keyword evidence="3 7" id="KW-0479">Metal-binding</keyword>
<comment type="cofactor">
    <cofactor evidence="7">
        <name>heme</name>
        <dbReference type="ChEBI" id="CHEBI:30413"/>
    </cofactor>
</comment>
<dbReference type="PROSITE" id="PS00086">
    <property type="entry name" value="CYTOCHROME_P450"/>
    <property type="match status" value="1"/>
</dbReference>
<dbReference type="InterPro" id="IPR036396">
    <property type="entry name" value="Cyt_P450_sf"/>
</dbReference>
<dbReference type="InterPro" id="IPR017972">
    <property type="entry name" value="Cyt_P450_CS"/>
</dbReference>
<reference evidence="10 11" key="1">
    <citation type="journal article" date="2017" name="Nat. Ecol. Evol.">
        <title>Scallop genome provides insights into evolution of bilaterian karyotype and development.</title>
        <authorList>
            <person name="Wang S."/>
            <person name="Zhang J."/>
            <person name="Jiao W."/>
            <person name="Li J."/>
            <person name="Xun X."/>
            <person name="Sun Y."/>
            <person name="Guo X."/>
            <person name="Huan P."/>
            <person name="Dong B."/>
            <person name="Zhang L."/>
            <person name="Hu X."/>
            <person name="Sun X."/>
            <person name="Wang J."/>
            <person name="Zhao C."/>
            <person name="Wang Y."/>
            <person name="Wang D."/>
            <person name="Huang X."/>
            <person name="Wang R."/>
            <person name="Lv J."/>
            <person name="Li Y."/>
            <person name="Zhang Z."/>
            <person name="Liu B."/>
            <person name="Lu W."/>
            <person name="Hui Y."/>
            <person name="Liang J."/>
            <person name="Zhou Z."/>
            <person name="Hou R."/>
            <person name="Li X."/>
            <person name="Liu Y."/>
            <person name="Li H."/>
            <person name="Ning X."/>
            <person name="Lin Y."/>
            <person name="Zhao L."/>
            <person name="Xing Q."/>
            <person name="Dou J."/>
            <person name="Li Y."/>
            <person name="Mao J."/>
            <person name="Guo H."/>
            <person name="Dou H."/>
            <person name="Li T."/>
            <person name="Mu C."/>
            <person name="Jiang W."/>
            <person name="Fu Q."/>
            <person name="Fu X."/>
            <person name="Miao Y."/>
            <person name="Liu J."/>
            <person name="Yu Q."/>
            <person name="Li R."/>
            <person name="Liao H."/>
            <person name="Li X."/>
            <person name="Kong Y."/>
            <person name="Jiang Z."/>
            <person name="Chourrout D."/>
            <person name="Li R."/>
            <person name="Bao Z."/>
        </authorList>
    </citation>
    <scope>NUCLEOTIDE SEQUENCE [LARGE SCALE GENOMIC DNA]</scope>
    <source>
        <strain evidence="10 11">PY_sf001</strain>
    </source>
</reference>
<dbReference type="GO" id="GO:0020037">
    <property type="term" value="F:heme binding"/>
    <property type="evidence" value="ECO:0007669"/>
    <property type="project" value="InterPro"/>
</dbReference>
<evidence type="ECO:0000313" key="10">
    <source>
        <dbReference type="EMBL" id="OWF55062.1"/>
    </source>
</evidence>
<dbReference type="PANTHER" id="PTHR24286">
    <property type="entry name" value="CYTOCHROME P450 26"/>
    <property type="match status" value="1"/>
</dbReference>
<keyword evidence="11" id="KW-1185">Reference proteome</keyword>
<keyword evidence="2 7" id="KW-0349">Heme</keyword>
<organism evidence="10 11">
    <name type="scientific">Mizuhopecten yessoensis</name>
    <name type="common">Japanese scallop</name>
    <name type="synonym">Patinopecten yessoensis</name>
    <dbReference type="NCBI Taxonomy" id="6573"/>
    <lineage>
        <taxon>Eukaryota</taxon>
        <taxon>Metazoa</taxon>
        <taxon>Spiralia</taxon>
        <taxon>Lophotrochozoa</taxon>
        <taxon>Mollusca</taxon>
        <taxon>Bivalvia</taxon>
        <taxon>Autobranchia</taxon>
        <taxon>Pteriomorphia</taxon>
        <taxon>Pectinida</taxon>
        <taxon>Pectinoidea</taxon>
        <taxon>Pectinidae</taxon>
        <taxon>Mizuhopecten</taxon>
    </lineage>
</organism>
<keyword evidence="9" id="KW-1133">Transmembrane helix</keyword>
<dbReference type="Gene3D" id="1.10.630.10">
    <property type="entry name" value="Cytochrome P450"/>
    <property type="match status" value="1"/>
</dbReference>
<evidence type="ECO:0000256" key="7">
    <source>
        <dbReference type="PIRSR" id="PIRSR602403-1"/>
    </source>
</evidence>
<dbReference type="GO" id="GO:0034653">
    <property type="term" value="P:retinoic acid catabolic process"/>
    <property type="evidence" value="ECO:0007669"/>
    <property type="project" value="UniProtKB-ARBA"/>
</dbReference>
<sequence>MEMSAQYLFADCSSVWSIAVGILAVLLILPTLLKWGWHFYINRVYPADTASSKPLPPGTLGYPIIGETIQFILKIAEYYHERRTKYGAIYKTHLMGRPTIRVSQAEYMKIIVNGENTIVISQWPEATRRILGNGALSMMSGETHKLRKKFVAAAFSQTALQSYIPSFQTICRQGLTEWRERRHIIAFDECKTLAFKIASKVLVGFQYEKSSELVDLFEVMMYNTFSLPINLPGFGLYKGLKAKEKVVAEIDKCLMRIETEGSDQDFTTAMHFILYSQEGGATIPRKELCEAANELLFTGHDTTSSTLCSVLMYLGKNPEYLHRLRAELKANDLLDYDDDTVDLNLMKLNSLPFLHNVMKETLRLAPPVGAGFRRAIKTFEVGDYQVPEGWTVSFGIRETHHNSPVFTKGLEFNPDRWTEELSDLGKQETGKFNFLPFGYGSRICVGKEYAKLLTKVFIVELCRSCDWELMNDDIKMSYIPVAKPKDSLPLCIYNRGDN</sequence>
<evidence type="ECO:0000313" key="11">
    <source>
        <dbReference type="Proteomes" id="UP000242188"/>
    </source>
</evidence>
<dbReference type="Pfam" id="PF00067">
    <property type="entry name" value="p450"/>
    <property type="match status" value="1"/>
</dbReference>
<feature type="transmembrane region" description="Helical" evidence="9">
    <location>
        <begin position="15"/>
        <end position="33"/>
    </location>
</feature>
<keyword evidence="9" id="KW-0812">Transmembrane</keyword>
<dbReference type="Proteomes" id="UP000242188">
    <property type="component" value="Unassembled WGS sequence"/>
</dbReference>
<dbReference type="PRINTS" id="PR00385">
    <property type="entry name" value="P450"/>
</dbReference>
<dbReference type="GO" id="GO:0005506">
    <property type="term" value="F:iron ion binding"/>
    <property type="evidence" value="ECO:0007669"/>
    <property type="project" value="InterPro"/>
</dbReference>
<keyword evidence="5 7" id="KW-0408">Iron</keyword>
<comment type="caution">
    <text evidence="10">The sequence shown here is derived from an EMBL/GenBank/DDBJ whole genome shotgun (WGS) entry which is preliminary data.</text>
</comment>
<dbReference type="PRINTS" id="PR00465">
    <property type="entry name" value="EP450IV"/>
</dbReference>
<keyword evidence="9" id="KW-0472">Membrane</keyword>